<comment type="caution">
    <text evidence="2">The sequence shown here is derived from an EMBL/GenBank/DDBJ whole genome shotgun (WGS) entry which is preliminary data.</text>
</comment>
<dbReference type="EMBL" id="JBBNAF010000006">
    <property type="protein sequence ID" value="KAK9134503.1"/>
    <property type="molecule type" value="Genomic_DNA"/>
</dbReference>
<organism evidence="2 3">
    <name type="scientific">Stephania yunnanensis</name>
    <dbReference type="NCBI Taxonomy" id="152371"/>
    <lineage>
        <taxon>Eukaryota</taxon>
        <taxon>Viridiplantae</taxon>
        <taxon>Streptophyta</taxon>
        <taxon>Embryophyta</taxon>
        <taxon>Tracheophyta</taxon>
        <taxon>Spermatophyta</taxon>
        <taxon>Magnoliopsida</taxon>
        <taxon>Ranunculales</taxon>
        <taxon>Menispermaceae</taxon>
        <taxon>Menispermoideae</taxon>
        <taxon>Cissampelideae</taxon>
        <taxon>Stephania</taxon>
    </lineage>
</organism>
<reference evidence="2 3" key="1">
    <citation type="submission" date="2024-01" db="EMBL/GenBank/DDBJ databases">
        <title>Genome assemblies of Stephania.</title>
        <authorList>
            <person name="Yang L."/>
        </authorList>
    </citation>
    <scope>NUCLEOTIDE SEQUENCE [LARGE SCALE GENOMIC DNA]</scope>
    <source>
        <strain evidence="2">YNDBR</strain>
        <tissue evidence="2">Leaf</tissue>
    </source>
</reference>
<dbReference type="Proteomes" id="UP001420932">
    <property type="component" value="Unassembled WGS sequence"/>
</dbReference>
<evidence type="ECO:0000313" key="2">
    <source>
        <dbReference type="EMBL" id="KAK9134503.1"/>
    </source>
</evidence>
<feature type="compositionally biased region" description="Polar residues" evidence="1">
    <location>
        <begin position="1"/>
        <end position="27"/>
    </location>
</feature>
<keyword evidence="3" id="KW-1185">Reference proteome</keyword>
<sequence>MYSSPSLKSQDPISFSSHSTNKETNPNGVLVPESRSPHSTLISLRPPLTHSSPSRRSRDPRPSRTGAQHRTCCSASLAPPLLARTVPRAAAASRLTPAACALTPALHSRPCSPTGHGLTALRTGRAAQLLCLTGHSPHGSRTARPAALLHGSRSRPSRPHASRLTALTTVTTLTVSPL</sequence>
<evidence type="ECO:0000256" key="1">
    <source>
        <dbReference type="SAM" id="MobiDB-lite"/>
    </source>
</evidence>
<evidence type="ECO:0000313" key="3">
    <source>
        <dbReference type="Proteomes" id="UP001420932"/>
    </source>
</evidence>
<proteinExistence type="predicted"/>
<dbReference type="AlphaFoldDB" id="A0AAP0JI34"/>
<name>A0AAP0JI34_9MAGN</name>
<feature type="region of interest" description="Disordered" evidence="1">
    <location>
        <begin position="1"/>
        <end position="73"/>
    </location>
</feature>
<accession>A0AAP0JI34</accession>
<protein>
    <submittedName>
        <fullName evidence="2">Uncharacterized protein</fullName>
    </submittedName>
</protein>
<gene>
    <name evidence="2" type="ORF">Syun_013833</name>
</gene>